<proteinExistence type="inferred from homology"/>
<protein>
    <recommendedName>
        <fullName evidence="4">Type I restriction modification DNA specificity domain-containing protein</fullName>
    </recommendedName>
</protein>
<dbReference type="GO" id="GO:0003677">
    <property type="term" value="F:DNA binding"/>
    <property type="evidence" value="ECO:0007669"/>
    <property type="project" value="UniProtKB-KW"/>
</dbReference>
<keyword evidence="2" id="KW-0680">Restriction system</keyword>
<feature type="domain" description="Type I restriction modification DNA specificity" evidence="4">
    <location>
        <begin position="14"/>
        <end position="182"/>
    </location>
</feature>
<dbReference type="SUPFAM" id="SSF116734">
    <property type="entry name" value="DNA methylase specificity domain"/>
    <property type="match status" value="2"/>
</dbReference>
<dbReference type="InterPro" id="IPR044946">
    <property type="entry name" value="Restrct_endonuc_typeI_TRD_sf"/>
</dbReference>
<accession>A0A644ZHD8</accession>
<gene>
    <name evidence="5" type="ORF">SDC9_86362</name>
</gene>
<dbReference type="Gene3D" id="3.90.220.20">
    <property type="entry name" value="DNA methylase specificity domains"/>
    <property type="match status" value="2"/>
</dbReference>
<reference evidence="5" key="1">
    <citation type="submission" date="2019-08" db="EMBL/GenBank/DDBJ databases">
        <authorList>
            <person name="Kucharzyk K."/>
            <person name="Murdoch R.W."/>
            <person name="Higgins S."/>
            <person name="Loffler F."/>
        </authorList>
    </citation>
    <scope>NUCLEOTIDE SEQUENCE</scope>
</reference>
<dbReference type="Gene3D" id="1.10.287.1120">
    <property type="entry name" value="Bipartite methylase S protein"/>
    <property type="match status" value="1"/>
</dbReference>
<keyword evidence="3" id="KW-0238">DNA-binding</keyword>
<name>A0A644ZHD8_9ZZZZ</name>
<dbReference type="InterPro" id="IPR000055">
    <property type="entry name" value="Restrct_endonuc_typeI_TRD"/>
</dbReference>
<evidence type="ECO:0000256" key="1">
    <source>
        <dbReference type="ARBA" id="ARBA00010923"/>
    </source>
</evidence>
<evidence type="ECO:0000256" key="3">
    <source>
        <dbReference type="ARBA" id="ARBA00023125"/>
    </source>
</evidence>
<evidence type="ECO:0000256" key="2">
    <source>
        <dbReference type="ARBA" id="ARBA00022747"/>
    </source>
</evidence>
<evidence type="ECO:0000313" key="5">
    <source>
        <dbReference type="EMBL" id="MPM39728.1"/>
    </source>
</evidence>
<dbReference type="Pfam" id="PF01420">
    <property type="entry name" value="Methylase_S"/>
    <property type="match status" value="2"/>
</dbReference>
<comment type="caution">
    <text evidence="5">The sequence shown here is derived from an EMBL/GenBank/DDBJ whole genome shotgun (WGS) entry which is preliminary data.</text>
</comment>
<evidence type="ECO:0000259" key="4">
    <source>
        <dbReference type="Pfam" id="PF01420"/>
    </source>
</evidence>
<feature type="domain" description="Type I restriction modification DNA specificity" evidence="4">
    <location>
        <begin position="217"/>
        <end position="388"/>
    </location>
</feature>
<dbReference type="GO" id="GO:0009307">
    <property type="term" value="P:DNA restriction-modification system"/>
    <property type="evidence" value="ECO:0007669"/>
    <property type="project" value="UniProtKB-KW"/>
</dbReference>
<dbReference type="AlphaFoldDB" id="A0A644ZHD8"/>
<dbReference type="PANTHER" id="PTHR30408:SF13">
    <property type="entry name" value="TYPE I RESTRICTION ENZYME HINDI SPECIFICITY SUBUNIT"/>
    <property type="match status" value="1"/>
</dbReference>
<comment type="similarity">
    <text evidence="1">Belongs to the type-I restriction system S methylase family.</text>
</comment>
<sequence>MTAPKIRFKEFSENWGSKKIIELADYVDYRGKTPKKVESGVLLVTAKNIKQGYLDYSASQEFIEESAFDDVMRRGKVELNDVLITTEAPLGNVASVDRTDIALAQRVIKYRGKTGLLDNLFLKQKFLSESFQEILKSKATGGTVQGIKGSVLHQIPLIVPSKEEQTKIATFLSAVDEKISQLSQKLHLLSQYKQGMMQKLFSQQIRFKADDGSEFGEWEKTTLGLTGKFIGGGTPSKEVTEFWQGSIPWISSSDLVDESIFNINITRYISTEALNQSATKLIPANSILIVSRVGVGKVAVTNRDICTSQDFTSLVLNNGNPVFFGYLIKSLTGRLLEMNQGTSIKGFVKDDLSNLKVEIPNLAEQTKIANFLSAIDQKIDVVSKQLDQAKLWKKGLLQQMFV</sequence>
<dbReference type="EMBL" id="VSSQ01008749">
    <property type="protein sequence ID" value="MPM39728.1"/>
    <property type="molecule type" value="Genomic_DNA"/>
</dbReference>
<dbReference type="PANTHER" id="PTHR30408">
    <property type="entry name" value="TYPE-1 RESTRICTION ENZYME ECOKI SPECIFICITY PROTEIN"/>
    <property type="match status" value="1"/>
</dbReference>
<dbReference type="CDD" id="cd17513">
    <property type="entry name" value="RMtype1_S_AveSPN6ORF1907P_TRD2-CR2_like"/>
    <property type="match status" value="1"/>
</dbReference>
<organism evidence="5">
    <name type="scientific">bioreactor metagenome</name>
    <dbReference type="NCBI Taxonomy" id="1076179"/>
    <lineage>
        <taxon>unclassified sequences</taxon>
        <taxon>metagenomes</taxon>
        <taxon>ecological metagenomes</taxon>
    </lineage>
</organism>
<dbReference type="InterPro" id="IPR052021">
    <property type="entry name" value="Type-I_RS_S_subunit"/>
</dbReference>